<keyword evidence="2" id="KW-0328">Glycosyltransferase</keyword>
<dbReference type="InterPro" id="IPR001296">
    <property type="entry name" value="Glyco_trans_1"/>
</dbReference>
<gene>
    <name evidence="7" type="ORF">H7B90_22365</name>
</gene>
<organism evidence="7 8">
    <name type="scientific">Cohnella xylanilytica</name>
    <dbReference type="NCBI Taxonomy" id="557555"/>
    <lineage>
        <taxon>Bacteria</taxon>
        <taxon>Bacillati</taxon>
        <taxon>Bacillota</taxon>
        <taxon>Bacilli</taxon>
        <taxon>Bacillales</taxon>
        <taxon>Paenibacillaceae</taxon>
        <taxon>Cohnella</taxon>
    </lineage>
</organism>
<dbReference type="Proteomes" id="UP000553776">
    <property type="component" value="Unassembled WGS sequence"/>
</dbReference>
<dbReference type="InterPro" id="IPR028098">
    <property type="entry name" value="Glyco_trans_4-like_N"/>
</dbReference>
<name>A0A841U806_9BACL</name>
<feature type="compositionally biased region" description="Basic residues" evidence="4">
    <location>
        <begin position="466"/>
        <end position="514"/>
    </location>
</feature>
<evidence type="ECO:0000256" key="4">
    <source>
        <dbReference type="SAM" id="MobiDB-lite"/>
    </source>
</evidence>
<dbReference type="CDD" id="cd03801">
    <property type="entry name" value="GT4_PimA-like"/>
    <property type="match status" value="1"/>
</dbReference>
<evidence type="ECO:0000259" key="5">
    <source>
        <dbReference type="Pfam" id="PF00534"/>
    </source>
</evidence>
<comment type="similarity">
    <text evidence="1">Belongs to the glycosyltransferase group 1 family. Glycosyltransferase 4 subfamily.</text>
</comment>
<evidence type="ECO:0000256" key="1">
    <source>
        <dbReference type="ARBA" id="ARBA00009481"/>
    </source>
</evidence>
<dbReference type="EMBL" id="JACJVR010000086">
    <property type="protein sequence ID" value="MBB6694151.1"/>
    <property type="molecule type" value="Genomic_DNA"/>
</dbReference>
<feature type="domain" description="Glycosyl transferase family 1" evidence="5">
    <location>
        <begin position="199"/>
        <end position="369"/>
    </location>
</feature>
<protein>
    <submittedName>
        <fullName evidence="7">Glycosyltransferase family 4 protein</fullName>
    </submittedName>
</protein>
<evidence type="ECO:0000313" key="8">
    <source>
        <dbReference type="Proteomes" id="UP000553776"/>
    </source>
</evidence>
<dbReference type="GO" id="GO:0016757">
    <property type="term" value="F:glycosyltransferase activity"/>
    <property type="evidence" value="ECO:0007669"/>
    <property type="project" value="UniProtKB-KW"/>
</dbReference>
<evidence type="ECO:0000259" key="6">
    <source>
        <dbReference type="Pfam" id="PF13579"/>
    </source>
</evidence>
<proteinExistence type="inferred from homology"/>
<accession>A0A841U806</accession>
<dbReference type="RefSeq" id="WP_185138124.1">
    <property type="nucleotide sequence ID" value="NZ_BORM01000003.1"/>
</dbReference>
<dbReference type="Pfam" id="PF13579">
    <property type="entry name" value="Glyco_trans_4_4"/>
    <property type="match status" value="1"/>
</dbReference>
<reference evidence="7 8" key="1">
    <citation type="submission" date="2020-08" db="EMBL/GenBank/DDBJ databases">
        <title>Cohnella phylogeny.</title>
        <authorList>
            <person name="Dunlap C."/>
        </authorList>
    </citation>
    <scope>NUCLEOTIDE SEQUENCE [LARGE SCALE GENOMIC DNA]</scope>
    <source>
        <strain evidence="7 8">DSM 25239</strain>
    </source>
</reference>
<keyword evidence="8" id="KW-1185">Reference proteome</keyword>
<comment type="caution">
    <text evidence="7">The sequence shown here is derived from an EMBL/GenBank/DDBJ whole genome shotgun (WGS) entry which is preliminary data.</text>
</comment>
<evidence type="ECO:0000256" key="2">
    <source>
        <dbReference type="ARBA" id="ARBA00022676"/>
    </source>
</evidence>
<dbReference type="Pfam" id="PF00534">
    <property type="entry name" value="Glycos_transf_1"/>
    <property type="match status" value="1"/>
</dbReference>
<dbReference type="PANTHER" id="PTHR12526:SF640">
    <property type="entry name" value="COLANIC ACID BIOSYNTHESIS GLYCOSYLTRANSFERASE WCAL-RELATED"/>
    <property type="match status" value="1"/>
</dbReference>
<evidence type="ECO:0000256" key="3">
    <source>
        <dbReference type="ARBA" id="ARBA00022679"/>
    </source>
</evidence>
<dbReference type="AlphaFoldDB" id="A0A841U806"/>
<sequence length="514" mass="57471">MNVHRPKLMLFSHICSPVYYTGAEKLLLSLAKEMHRLFHCVLVVPKEGAIANAARQHGIEVRVLDIPLSIAMYVAMPHLHSELQDLRMSSAWERLVSLLRSERPSYVWVNTCVHPLPAIAAKALGIPTIWALMETIMDGSHRHEAARVVDLHSDRIVGISRTVLSPFNDPDLSHKTTVLSPFLNRDELLPDSWAFNRLRHRRSHGWGEQHRVAGYIASTIYPNKGLKEFLQALLPTAASDSRVRLLVVGNPTDDDYMLECKELVRKAGLSDRVAWVRFAERIEYVYPAMDLVVVPSLVAEGFGMAALEGMMFGKAVVSFASGGLAEIHEATNNGDYLVERGDVEGLSKVAAALLQDDEKREAVGRRSAKKANELFGVEAFRHELEAFAASLPLAGEELPSLVKGSGPAVYWVEHGRKRPFPSAEAFLAHGFRFEDVTELSDERLAMLPYGEPMPHPGAERESKGKGASRSRRRRVRRRAGTRAGARRRSGGSKRKGKARRRGRGRRRTRRSDRR</sequence>
<keyword evidence="3 7" id="KW-0808">Transferase</keyword>
<dbReference type="Gene3D" id="3.40.50.2000">
    <property type="entry name" value="Glycogen Phosphorylase B"/>
    <property type="match status" value="2"/>
</dbReference>
<feature type="region of interest" description="Disordered" evidence="4">
    <location>
        <begin position="447"/>
        <end position="514"/>
    </location>
</feature>
<evidence type="ECO:0000313" key="7">
    <source>
        <dbReference type="EMBL" id="MBB6694151.1"/>
    </source>
</evidence>
<dbReference type="SUPFAM" id="SSF53756">
    <property type="entry name" value="UDP-Glycosyltransferase/glycogen phosphorylase"/>
    <property type="match status" value="1"/>
</dbReference>
<feature type="domain" description="Glycosyltransferase subfamily 4-like N-terminal" evidence="6">
    <location>
        <begin position="21"/>
        <end position="139"/>
    </location>
</feature>
<dbReference type="PANTHER" id="PTHR12526">
    <property type="entry name" value="GLYCOSYLTRANSFERASE"/>
    <property type="match status" value="1"/>
</dbReference>